<dbReference type="InterPro" id="IPR050173">
    <property type="entry name" value="ABC_transporter_C-like"/>
</dbReference>
<dbReference type="Pfam" id="PF00664">
    <property type="entry name" value="ABC_membrane"/>
    <property type="match status" value="2"/>
</dbReference>
<evidence type="ECO:0000256" key="6">
    <source>
        <dbReference type="ARBA" id="ARBA00022741"/>
    </source>
</evidence>
<evidence type="ECO:0000256" key="11">
    <source>
        <dbReference type="SAM" id="MobiDB-lite"/>
    </source>
</evidence>
<feature type="transmembrane region" description="Helical" evidence="12">
    <location>
        <begin position="407"/>
        <end position="428"/>
    </location>
</feature>
<dbReference type="Pfam" id="PF24357">
    <property type="entry name" value="TMD0_ABC"/>
    <property type="match status" value="1"/>
</dbReference>
<comment type="similarity">
    <text evidence="2">Belongs to the ABC transporter superfamily. ABCC family. Conjugate transporter (TC 3.A.1.208) subfamily.</text>
</comment>
<dbReference type="InterPro" id="IPR003593">
    <property type="entry name" value="AAA+_ATPase"/>
</dbReference>
<sequence length="1441" mass="159617">MFDACSPHVDNVFGPWVSGCRKGFDFTLLFEQAIFSIIPSGLIIISGIFRLWKLGRHTPKIKAGLGSWLILWKQIVIICLTATQLALTILWASPTSHPTDVSLGASVLSLAATVLLVWLSFLEHDRSIRPSTVIQLFLLFSIVLDLPQARTLWLRHDNEEIAGLFATGLVLKLCGLLLEMVEKRRFLRHRYSNSAPESLAGIINISLLWWLNPLLIRGYSTILDLPALFNLSTELTSRDLQPRFRQTWAAADKERPHALIKVTAVCLWKPLLSTVVPRLLVICFKICQPLLTEKAVSLLSQPDSQYNTNVGRALIGATALTYIGMALMIARYKHNTYRLICMVRGGLVGLIYDATLQLGATAAEQSAAITLMDTDIERIVYGLELMDSLWAGPIEIAVALYLLSRQIGIFCLTAAVLAIIFIFCPLALSPFSRSAQRSWNQAVQERVAATASVLGHIRAVKIMGVTESLQTRLHDLRIRELQISARFRGILSVVITLNGMLRSVVPAASLVLYVLVTNGSTSGSFNPTVAFTSLSLIALITDPVKLISRAITPMAGSVGCFQRVQEYLTSYQVSHDRVSRMSCSNCQSTDEKPFKSPSVAIEEDAVLRLKDADFAYDQVPEHCALRDISIRLQPSSCTMIVGPVGSGKSTLLLALLNELHLTRGCFHTPRSLTIGYCAQNPWLPHLSIREIITGSSDFDDAWYSTIVQTCALTVDIENMADGDETLVGSQGARMSGGQRQRLSLARALYARPQLLLLDDVLSGLDTSTEQIVVDSILGADGVCRRNNMTVVLVTNKVSHTRLADGVIRMHPTGCIAQQGPPSEMDLRQDICFTKSEVSEHTKKSKDAPDNSTLLKNPDFEKPPDSSWRASGSITLYWYYFRALGWCLTMACLVIDIISSFSIKFPTALVRWWSDSEVQHPGVHTNLYVGLYIMFCVLNFLAFAGMSYLVLQIAAPRSSIRLHSALLSTVMAAPLWLFTSLDSGQLLNRFSQDMSLIDMDLPLALMDFLFSLAGCIAEAGLIVSASKWAALILPVLLFVLYIIQKFYLRSSRQLRLLDLEAKTPLYSHFLETLQGLTTIRAFGWQRPKVTKNNEYIDSSQKPYYLLYIIQCWLGLVLDMTVAGLATFIMALATQLPSSSAGSLGVSLVSILSFSQSLCYLVQFWAHLETSLGAVARVKRFEEETPSEHLPDEKMEPPEMWPMKGDIRFSDVAATYKPDLEPVLKGLSLHVQPGQKVAICGRTGSGKSSLVLAILRLIELSQGDIFIDDIPLSIVPRQTIRCHITAMPQDPLIVSGTIRFNIDLSSTHPEQSIISALEKVGMWPIISQRGGLDAEMDTLALSRGQQQLFCLARTLLSNSKIIIFDEVVSNVDRDTARQMMDVIHAEFSGRTVLMITHDMESIRGFDPVVILDQGRLVNHGSPGDLLQQSMSFQQLWDVIDEME</sequence>
<feature type="transmembrane region" description="Helical" evidence="12">
    <location>
        <begin position="878"/>
        <end position="902"/>
    </location>
</feature>
<feature type="transmembrane region" description="Helical" evidence="12">
    <location>
        <begin position="961"/>
        <end position="980"/>
    </location>
</feature>
<dbReference type="STRING" id="1073089.A0A1L9RLU4"/>
<organism evidence="15 16">
    <name type="scientific">Aspergillus wentii DTO 134E9</name>
    <dbReference type="NCBI Taxonomy" id="1073089"/>
    <lineage>
        <taxon>Eukaryota</taxon>
        <taxon>Fungi</taxon>
        <taxon>Dikarya</taxon>
        <taxon>Ascomycota</taxon>
        <taxon>Pezizomycotina</taxon>
        <taxon>Eurotiomycetes</taxon>
        <taxon>Eurotiomycetidae</taxon>
        <taxon>Eurotiales</taxon>
        <taxon>Aspergillaceae</taxon>
        <taxon>Aspergillus</taxon>
        <taxon>Aspergillus subgen. Cremei</taxon>
    </lineage>
</organism>
<feature type="transmembrane region" description="Helical" evidence="12">
    <location>
        <begin position="33"/>
        <end position="52"/>
    </location>
</feature>
<feature type="transmembrane region" description="Helical" evidence="12">
    <location>
        <begin position="310"/>
        <end position="330"/>
    </location>
</feature>
<dbReference type="PROSITE" id="PS50893">
    <property type="entry name" value="ABC_TRANSPORTER_2"/>
    <property type="match status" value="2"/>
</dbReference>
<name>A0A1L9RLU4_ASPWE</name>
<evidence type="ECO:0000256" key="1">
    <source>
        <dbReference type="ARBA" id="ARBA00004651"/>
    </source>
</evidence>
<keyword evidence="9 12" id="KW-0472">Membrane</keyword>
<dbReference type="InterPro" id="IPR056227">
    <property type="entry name" value="TMD0_ABC"/>
</dbReference>
<keyword evidence="7" id="KW-0067">ATP-binding</keyword>
<dbReference type="Gene3D" id="1.20.1560.10">
    <property type="entry name" value="ABC transporter type 1, transmembrane domain"/>
    <property type="match status" value="2"/>
</dbReference>
<dbReference type="Proteomes" id="UP000184383">
    <property type="component" value="Unassembled WGS sequence"/>
</dbReference>
<keyword evidence="10" id="KW-0325">Glycoprotein</keyword>
<keyword evidence="8 12" id="KW-1133">Transmembrane helix</keyword>
<dbReference type="SUPFAM" id="SSF52540">
    <property type="entry name" value="P-loop containing nucleoside triphosphate hydrolases"/>
    <property type="match status" value="2"/>
</dbReference>
<feature type="transmembrane region" description="Helical" evidence="12">
    <location>
        <begin position="926"/>
        <end position="949"/>
    </location>
</feature>
<dbReference type="Gene3D" id="3.40.50.300">
    <property type="entry name" value="P-loop containing nucleotide triphosphate hydrolases"/>
    <property type="match status" value="2"/>
</dbReference>
<gene>
    <name evidence="15" type="ORF">ASPWEDRAFT_109833</name>
</gene>
<evidence type="ECO:0000259" key="14">
    <source>
        <dbReference type="PROSITE" id="PS50929"/>
    </source>
</evidence>
<dbReference type="CDD" id="cd18580">
    <property type="entry name" value="ABC_6TM_ABCC_D2"/>
    <property type="match status" value="1"/>
</dbReference>
<dbReference type="CDD" id="cd03244">
    <property type="entry name" value="ABCC_MRP_domain2"/>
    <property type="match status" value="1"/>
</dbReference>
<dbReference type="EMBL" id="KV878212">
    <property type="protein sequence ID" value="OJJ35864.1"/>
    <property type="molecule type" value="Genomic_DNA"/>
</dbReference>
<dbReference type="FunFam" id="1.20.1560.10:FF:000066">
    <property type="entry name" value="ABC multidrug transporter (Eurofung)"/>
    <property type="match status" value="1"/>
</dbReference>
<evidence type="ECO:0000313" key="16">
    <source>
        <dbReference type="Proteomes" id="UP000184383"/>
    </source>
</evidence>
<evidence type="ECO:0000256" key="4">
    <source>
        <dbReference type="ARBA" id="ARBA00022475"/>
    </source>
</evidence>
<evidence type="ECO:0000256" key="12">
    <source>
        <dbReference type="SAM" id="Phobius"/>
    </source>
</evidence>
<evidence type="ECO:0000256" key="5">
    <source>
        <dbReference type="ARBA" id="ARBA00022692"/>
    </source>
</evidence>
<dbReference type="InterPro" id="IPR044726">
    <property type="entry name" value="ABCC_6TM_D2"/>
</dbReference>
<dbReference type="RefSeq" id="XP_040689540.1">
    <property type="nucleotide sequence ID" value="XM_040828118.1"/>
</dbReference>
<evidence type="ECO:0000256" key="3">
    <source>
        <dbReference type="ARBA" id="ARBA00022448"/>
    </source>
</evidence>
<keyword evidence="4" id="KW-1003">Cell membrane</keyword>
<feature type="transmembrane region" description="Helical" evidence="12">
    <location>
        <begin position="103"/>
        <end position="121"/>
    </location>
</feature>
<feature type="transmembrane region" description="Helical" evidence="12">
    <location>
        <begin position="161"/>
        <end position="178"/>
    </location>
</feature>
<evidence type="ECO:0008006" key="17">
    <source>
        <dbReference type="Google" id="ProtNLM"/>
    </source>
</evidence>
<feature type="transmembrane region" description="Helical" evidence="12">
    <location>
        <begin position="1000"/>
        <end position="1020"/>
    </location>
</feature>
<dbReference type="OrthoDB" id="6500128at2759"/>
<keyword evidence="3" id="KW-0813">Transport</keyword>
<feature type="domain" description="ABC transporter" evidence="13">
    <location>
        <begin position="607"/>
        <end position="837"/>
    </location>
</feature>
<dbReference type="GO" id="GO:0140359">
    <property type="term" value="F:ABC-type transporter activity"/>
    <property type="evidence" value="ECO:0007669"/>
    <property type="project" value="InterPro"/>
</dbReference>
<feature type="region of interest" description="Disordered" evidence="11">
    <location>
        <begin position="841"/>
        <end position="866"/>
    </location>
</feature>
<dbReference type="InterPro" id="IPR011527">
    <property type="entry name" value="ABC1_TM_dom"/>
</dbReference>
<evidence type="ECO:0000256" key="7">
    <source>
        <dbReference type="ARBA" id="ARBA00022840"/>
    </source>
</evidence>
<feature type="transmembrane region" description="Helical" evidence="12">
    <location>
        <begin position="1103"/>
        <end position="1130"/>
    </location>
</feature>
<feature type="transmembrane region" description="Helical" evidence="12">
    <location>
        <begin position="64"/>
        <end position="91"/>
    </location>
</feature>
<dbReference type="Pfam" id="PF00005">
    <property type="entry name" value="ABC_tran"/>
    <property type="match status" value="2"/>
</dbReference>
<dbReference type="FunFam" id="3.40.50.300:FF:002145">
    <property type="entry name" value="ABC transporter (MsbA subfamily)"/>
    <property type="match status" value="1"/>
</dbReference>
<dbReference type="PANTHER" id="PTHR24223:SF399">
    <property type="entry name" value="ABC TRANSPORTER ATNG"/>
    <property type="match status" value="1"/>
</dbReference>
<dbReference type="InterPro" id="IPR027417">
    <property type="entry name" value="P-loop_NTPase"/>
</dbReference>
<dbReference type="SUPFAM" id="SSF90123">
    <property type="entry name" value="ABC transporter transmembrane region"/>
    <property type="match status" value="2"/>
</dbReference>
<dbReference type="PROSITE" id="PS50929">
    <property type="entry name" value="ABC_TM1F"/>
    <property type="match status" value="2"/>
</dbReference>
<dbReference type="VEuPathDB" id="FungiDB:ASPWEDRAFT_109833"/>
<dbReference type="PANTHER" id="PTHR24223">
    <property type="entry name" value="ATP-BINDING CASSETTE SUB-FAMILY C"/>
    <property type="match status" value="1"/>
</dbReference>
<dbReference type="CDD" id="cd18579">
    <property type="entry name" value="ABC_6TM_ABCC_D1"/>
    <property type="match status" value="1"/>
</dbReference>
<keyword evidence="6" id="KW-0547">Nucleotide-binding</keyword>
<evidence type="ECO:0000313" key="15">
    <source>
        <dbReference type="EMBL" id="OJJ35864.1"/>
    </source>
</evidence>
<comment type="subcellular location">
    <subcellularLocation>
        <location evidence="1">Cell membrane</location>
        <topology evidence="1">Multi-pass membrane protein</topology>
    </subcellularLocation>
</comment>
<feature type="transmembrane region" description="Helical" evidence="12">
    <location>
        <begin position="199"/>
        <end position="216"/>
    </location>
</feature>
<feature type="domain" description="ABC transmembrane type-1" evidence="14">
    <location>
        <begin position="896"/>
        <end position="1168"/>
    </location>
</feature>
<protein>
    <recommendedName>
        <fullName evidence="17">ABC transporter domain-containing protein</fullName>
    </recommendedName>
</protein>
<feature type="transmembrane region" description="Helical" evidence="12">
    <location>
        <begin position="133"/>
        <end position="149"/>
    </location>
</feature>
<dbReference type="InterPro" id="IPR003439">
    <property type="entry name" value="ABC_transporter-like_ATP-bd"/>
</dbReference>
<feature type="domain" description="ABC transporter" evidence="13">
    <location>
        <begin position="1205"/>
        <end position="1436"/>
    </location>
</feature>
<keyword evidence="5 12" id="KW-0812">Transmembrane</keyword>
<feature type="domain" description="ABC transmembrane type-1" evidence="14">
    <location>
        <begin position="279"/>
        <end position="556"/>
    </location>
</feature>
<evidence type="ECO:0000259" key="13">
    <source>
        <dbReference type="PROSITE" id="PS50893"/>
    </source>
</evidence>
<dbReference type="InterPro" id="IPR044746">
    <property type="entry name" value="ABCC_6TM_D1"/>
</dbReference>
<dbReference type="GO" id="GO:0005886">
    <property type="term" value="C:plasma membrane"/>
    <property type="evidence" value="ECO:0007669"/>
    <property type="project" value="UniProtKB-SubCell"/>
</dbReference>
<dbReference type="InterPro" id="IPR036640">
    <property type="entry name" value="ABC1_TM_sf"/>
</dbReference>
<dbReference type="GO" id="GO:0016887">
    <property type="term" value="F:ATP hydrolysis activity"/>
    <property type="evidence" value="ECO:0007669"/>
    <property type="project" value="InterPro"/>
</dbReference>
<dbReference type="PROSITE" id="PS00211">
    <property type="entry name" value="ABC_TRANSPORTER_1"/>
    <property type="match status" value="1"/>
</dbReference>
<feature type="transmembrane region" description="Helical" evidence="12">
    <location>
        <begin position="489"/>
        <end position="516"/>
    </location>
</feature>
<accession>A0A1L9RLU4</accession>
<evidence type="ECO:0000256" key="10">
    <source>
        <dbReference type="ARBA" id="ARBA00023180"/>
    </source>
</evidence>
<keyword evidence="16" id="KW-1185">Reference proteome</keyword>
<dbReference type="GeneID" id="63743966"/>
<evidence type="ECO:0000256" key="9">
    <source>
        <dbReference type="ARBA" id="ARBA00023136"/>
    </source>
</evidence>
<reference evidence="16" key="1">
    <citation type="journal article" date="2017" name="Genome Biol.">
        <title>Comparative genomics reveals high biological diversity and specific adaptations in the industrially and medically important fungal genus Aspergillus.</title>
        <authorList>
            <person name="de Vries R.P."/>
            <person name="Riley R."/>
            <person name="Wiebenga A."/>
            <person name="Aguilar-Osorio G."/>
            <person name="Amillis S."/>
            <person name="Uchima C.A."/>
            <person name="Anderluh G."/>
            <person name="Asadollahi M."/>
            <person name="Askin M."/>
            <person name="Barry K."/>
            <person name="Battaglia E."/>
            <person name="Bayram O."/>
            <person name="Benocci T."/>
            <person name="Braus-Stromeyer S.A."/>
            <person name="Caldana C."/>
            <person name="Canovas D."/>
            <person name="Cerqueira G.C."/>
            <person name="Chen F."/>
            <person name="Chen W."/>
            <person name="Choi C."/>
            <person name="Clum A."/>
            <person name="Dos Santos R.A."/>
            <person name="Damasio A.R."/>
            <person name="Diallinas G."/>
            <person name="Emri T."/>
            <person name="Fekete E."/>
            <person name="Flipphi M."/>
            <person name="Freyberg S."/>
            <person name="Gallo A."/>
            <person name="Gournas C."/>
            <person name="Habgood R."/>
            <person name="Hainaut M."/>
            <person name="Harispe M.L."/>
            <person name="Henrissat B."/>
            <person name="Hilden K.S."/>
            <person name="Hope R."/>
            <person name="Hossain A."/>
            <person name="Karabika E."/>
            <person name="Karaffa L."/>
            <person name="Karanyi Z."/>
            <person name="Krasevec N."/>
            <person name="Kuo A."/>
            <person name="Kusch H."/>
            <person name="LaButti K."/>
            <person name="Lagendijk E.L."/>
            <person name="Lapidus A."/>
            <person name="Levasseur A."/>
            <person name="Lindquist E."/>
            <person name="Lipzen A."/>
            <person name="Logrieco A.F."/>
            <person name="MacCabe A."/>
            <person name="Maekelae M.R."/>
            <person name="Malavazi I."/>
            <person name="Melin P."/>
            <person name="Meyer V."/>
            <person name="Mielnichuk N."/>
            <person name="Miskei M."/>
            <person name="Molnar A.P."/>
            <person name="Mule G."/>
            <person name="Ngan C.Y."/>
            <person name="Orejas M."/>
            <person name="Orosz E."/>
            <person name="Ouedraogo J.P."/>
            <person name="Overkamp K.M."/>
            <person name="Park H.-S."/>
            <person name="Perrone G."/>
            <person name="Piumi F."/>
            <person name="Punt P.J."/>
            <person name="Ram A.F."/>
            <person name="Ramon A."/>
            <person name="Rauscher S."/>
            <person name="Record E."/>
            <person name="Riano-Pachon D.M."/>
            <person name="Robert V."/>
            <person name="Roehrig J."/>
            <person name="Ruller R."/>
            <person name="Salamov A."/>
            <person name="Salih N.S."/>
            <person name="Samson R.A."/>
            <person name="Sandor E."/>
            <person name="Sanguinetti M."/>
            <person name="Schuetze T."/>
            <person name="Sepcic K."/>
            <person name="Shelest E."/>
            <person name="Sherlock G."/>
            <person name="Sophianopoulou V."/>
            <person name="Squina F.M."/>
            <person name="Sun H."/>
            <person name="Susca A."/>
            <person name="Todd R.B."/>
            <person name="Tsang A."/>
            <person name="Unkles S.E."/>
            <person name="van de Wiele N."/>
            <person name="van Rossen-Uffink D."/>
            <person name="Oliveira J.V."/>
            <person name="Vesth T.C."/>
            <person name="Visser J."/>
            <person name="Yu J.-H."/>
            <person name="Zhou M."/>
            <person name="Andersen M.R."/>
            <person name="Archer D.B."/>
            <person name="Baker S.E."/>
            <person name="Benoit I."/>
            <person name="Brakhage A.A."/>
            <person name="Braus G.H."/>
            <person name="Fischer R."/>
            <person name="Frisvad J.C."/>
            <person name="Goldman G.H."/>
            <person name="Houbraken J."/>
            <person name="Oakley B."/>
            <person name="Pocsi I."/>
            <person name="Scazzocchio C."/>
            <person name="Seiboth B."/>
            <person name="vanKuyk P.A."/>
            <person name="Wortman J."/>
            <person name="Dyer P.S."/>
            <person name="Grigoriev I.V."/>
        </authorList>
    </citation>
    <scope>NUCLEOTIDE SEQUENCE [LARGE SCALE GENOMIC DNA]</scope>
    <source>
        <strain evidence="16">DTO 134E9</strain>
    </source>
</reference>
<dbReference type="SMART" id="SM00382">
    <property type="entry name" value="AAA"/>
    <property type="match status" value="2"/>
</dbReference>
<evidence type="ECO:0000256" key="2">
    <source>
        <dbReference type="ARBA" id="ARBA00009726"/>
    </source>
</evidence>
<dbReference type="GO" id="GO:0005524">
    <property type="term" value="F:ATP binding"/>
    <property type="evidence" value="ECO:0007669"/>
    <property type="project" value="UniProtKB-KW"/>
</dbReference>
<proteinExistence type="inferred from homology"/>
<evidence type="ECO:0000256" key="8">
    <source>
        <dbReference type="ARBA" id="ARBA00022989"/>
    </source>
</evidence>
<dbReference type="InterPro" id="IPR017871">
    <property type="entry name" value="ABC_transporter-like_CS"/>
</dbReference>
<feature type="transmembrane region" description="Helical" evidence="12">
    <location>
        <begin position="1027"/>
        <end position="1046"/>
    </location>
</feature>
<dbReference type="FunFam" id="1.20.1560.10:FF:000055">
    <property type="entry name" value="ABC multidrug transporter (Eurofung)"/>
    <property type="match status" value="1"/>
</dbReference>